<dbReference type="InterPro" id="IPR006439">
    <property type="entry name" value="HAD-SF_hydro_IA"/>
</dbReference>
<dbReference type="GO" id="GO:0008967">
    <property type="term" value="F:phosphoglycolate phosphatase activity"/>
    <property type="evidence" value="ECO:0007669"/>
    <property type="project" value="TreeGrafter"/>
</dbReference>
<dbReference type="RefSeq" id="WP_079546412.1">
    <property type="nucleotide sequence ID" value="NZ_CP117826.1"/>
</dbReference>
<dbReference type="EMBL" id="CP117826">
    <property type="protein sequence ID" value="XCC61419.1"/>
    <property type="molecule type" value="Genomic_DNA"/>
</dbReference>
<reference evidence="1" key="1">
    <citation type="submission" date="2023-02" db="EMBL/GenBank/DDBJ databases">
        <title>Gut commensal Christensenella minuta modulates host metabolism via a new class of secondary bile acids.</title>
        <authorList>
            <person name="Liu C."/>
        </authorList>
    </citation>
    <scope>NUCLEOTIDE SEQUENCE</scope>
    <source>
        <strain evidence="1">CA70</strain>
    </source>
</reference>
<organism evidence="1">
    <name type="scientific">Christensenella massiliensis</name>
    <dbReference type="NCBI Taxonomy" id="1805714"/>
    <lineage>
        <taxon>Bacteria</taxon>
        <taxon>Bacillati</taxon>
        <taxon>Bacillota</taxon>
        <taxon>Clostridia</taxon>
        <taxon>Christensenellales</taxon>
        <taxon>Christensenellaceae</taxon>
        <taxon>Christensenella</taxon>
    </lineage>
</organism>
<dbReference type="GO" id="GO:0006281">
    <property type="term" value="P:DNA repair"/>
    <property type="evidence" value="ECO:0007669"/>
    <property type="project" value="TreeGrafter"/>
</dbReference>
<dbReference type="NCBIfam" id="TIGR01549">
    <property type="entry name" value="HAD-SF-IA-v1"/>
    <property type="match status" value="1"/>
</dbReference>
<dbReference type="Pfam" id="PF13419">
    <property type="entry name" value="HAD_2"/>
    <property type="match status" value="1"/>
</dbReference>
<name>A0AAU8A6W1_9FIRM</name>
<dbReference type="InterPro" id="IPR023214">
    <property type="entry name" value="HAD_sf"/>
</dbReference>
<accession>A0AAU8A6W1</accession>
<dbReference type="InterPro" id="IPR023198">
    <property type="entry name" value="PGP-like_dom2"/>
</dbReference>
<keyword evidence="1" id="KW-0378">Hydrolase</keyword>
<dbReference type="InterPro" id="IPR050155">
    <property type="entry name" value="HAD-like_hydrolase_sf"/>
</dbReference>
<dbReference type="SUPFAM" id="SSF56784">
    <property type="entry name" value="HAD-like"/>
    <property type="match status" value="1"/>
</dbReference>
<dbReference type="SFLD" id="SFLDG01129">
    <property type="entry name" value="C1.5:_HAD__Beta-PGM__Phosphata"/>
    <property type="match status" value="1"/>
</dbReference>
<dbReference type="PANTHER" id="PTHR43434:SF1">
    <property type="entry name" value="PHOSPHOGLYCOLATE PHOSPHATASE"/>
    <property type="match status" value="1"/>
</dbReference>
<dbReference type="Gene3D" id="1.10.150.240">
    <property type="entry name" value="Putative phosphatase, domain 2"/>
    <property type="match status" value="1"/>
</dbReference>
<gene>
    <name evidence="1" type="ORF">PUP29_07725</name>
</gene>
<evidence type="ECO:0000313" key="1">
    <source>
        <dbReference type="EMBL" id="XCC61419.1"/>
    </source>
</evidence>
<dbReference type="PANTHER" id="PTHR43434">
    <property type="entry name" value="PHOSPHOGLYCOLATE PHOSPHATASE"/>
    <property type="match status" value="1"/>
</dbReference>
<dbReference type="AlphaFoldDB" id="A0AAU8A6W1"/>
<proteinExistence type="predicted"/>
<dbReference type="InterPro" id="IPR041492">
    <property type="entry name" value="HAD_2"/>
</dbReference>
<dbReference type="GO" id="GO:0005829">
    <property type="term" value="C:cytosol"/>
    <property type="evidence" value="ECO:0007669"/>
    <property type="project" value="TreeGrafter"/>
</dbReference>
<sequence>MLKYEHIMFDMDGTFIDSRNFHGLAFQRYFKSLGKAVDMEAVKDALGVTVADIFHRIGITGAEEERAFDHLAEFYKTGAADDLIAQIPFGPHAKETFRVLHQAGYRMSIVTNSFTELAEKILELHELQEYFAEVAGADRHSLDKEGRCRAILGKYGVAADRALYVGDAERDIEIANTIGCDACFADVPIGWAKDPEALVHRLAPAYVIRGLGELQALLT</sequence>
<dbReference type="SFLD" id="SFLDS00003">
    <property type="entry name" value="Haloacid_Dehalogenase"/>
    <property type="match status" value="1"/>
</dbReference>
<protein>
    <submittedName>
        <fullName evidence="1">HAD family hydrolase</fullName>
    </submittedName>
</protein>
<dbReference type="Gene3D" id="3.40.50.1000">
    <property type="entry name" value="HAD superfamily/HAD-like"/>
    <property type="match status" value="1"/>
</dbReference>
<dbReference type="InterPro" id="IPR036412">
    <property type="entry name" value="HAD-like_sf"/>
</dbReference>